<organism evidence="2">
    <name type="scientific">mine drainage metagenome</name>
    <dbReference type="NCBI Taxonomy" id="410659"/>
    <lineage>
        <taxon>unclassified sequences</taxon>
        <taxon>metagenomes</taxon>
        <taxon>ecological metagenomes</taxon>
    </lineage>
</organism>
<dbReference type="EMBL" id="CABR01000074">
    <property type="protein sequence ID" value="CBI10209.1"/>
    <property type="molecule type" value="Genomic_DNA"/>
</dbReference>
<dbReference type="EMBL" id="CABR01000082">
    <property type="protein sequence ID" value="CBI10366.1"/>
    <property type="molecule type" value="Genomic_DNA"/>
</dbReference>
<evidence type="ECO:0000313" key="2">
    <source>
        <dbReference type="EMBL" id="CBI10209.1"/>
    </source>
</evidence>
<reference evidence="2" key="1">
    <citation type="submission" date="2009-10" db="EMBL/GenBank/DDBJ databases">
        <title>Diversity of trophic interactions inside an arsenic-rich microbial ecosystem.</title>
        <authorList>
            <person name="Bertin P.N."/>
            <person name="Heinrich-Salmeron A."/>
            <person name="Pelletier E."/>
            <person name="Goulhen-Chollet F."/>
            <person name="Arsene-Ploetze F."/>
            <person name="Gallien S."/>
            <person name="Calteau A."/>
            <person name="Vallenet D."/>
            <person name="Casiot C."/>
            <person name="Chane-Woon-Ming B."/>
            <person name="Giloteaux L."/>
            <person name="Barakat M."/>
            <person name="Bonnefoy V."/>
            <person name="Bruneel O."/>
            <person name="Chandler M."/>
            <person name="Cleiss J."/>
            <person name="Duran R."/>
            <person name="Elbaz-Poulichet F."/>
            <person name="Fonknechten N."/>
            <person name="Lauga B."/>
            <person name="Mornico D."/>
            <person name="Ortet P."/>
            <person name="Schaeffer C."/>
            <person name="Siguier P."/>
            <person name="Alexander Thil Smith A."/>
            <person name="Van Dorsselaer A."/>
            <person name="Weissenbach J."/>
            <person name="Medigue C."/>
            <person name="Le Paslier D."/>
        </authorList>
    </citation>
    <scope>NUCLEOTIDE SEQUENCE</scope>
</reference>
<evidence type="ECO:0000313" key="6">
    <source>
        <dbReference type="EMBL" id="CBI11005.1"/>
    </source>
</evidence>
<evidence type="ECO:0000313" key="4">
    <source>
        <dbReference type="EMBL" id="CBI10992.1"/>
    </source>
</evidence>
<sequence length="65" mass="7204">MRNTVNPYSRPEHRASEPQGTLMEMRVKERGKSEGLTVMVKILTATLSDAKAGRLPQGLSSQESF</sequence>
<dbReference type="EMBL" id="CABR01000115">
    <property type="protein sequence ID" value="CBI10992.1"/>
    <property type="molecule type" value="Genomic_DNA"/>
</dbReference>
<dbReference type="EMBL" id="CABR01000167">
    <property type="protein sequence ID" value="CBI11801.1"/>
    <property type="molecule type" value="Genomic_DNA"/>
</dbReference>
<evidence type="ECO:0000313" key="5">
    <source>
        <dbReference type="EMBL" id="CBI10998.1"/>
    </source>
</evidence>
<gene>
    <name evidence="2" type="ORF">CARN7_0974</name>
    <name evidence="3" type="ORF">CARN7_1144</name>
    <name evidence="4" type="ORF">CARN7_1796</name>
    <name evidence="5" type="ORF">CARN7_1802</name>
    <name evidence="6" type="ORF">CARN7_1809</name>
    <name evidence="7" type="ORF">CARN7_1945</name>
    <name evidence="8" type="ORF">CARN7_2648</name>
</gene>
<proteinExistence type="predicted"/>
<evidence type="ECO:0000313" key="7">
    <source>
        <dbReference type="EMBL" id="CBI11133.1"/>
    </source>
</evidence>
<evidence type="ECO:0000313" key="3">
    <source>
        <dbReference type="EMBL" id="CBI10366.1"/>
    </source>
</evidence>
<dbReference type="EMBL" id="CABR01000124">
    <property type="protein sequence ID" value="CBI11133.1"/>
    <property type="molecule type" value="Genomic_DNA"/>
</dbReference>
<dbReference type="EMBL" id="CABR01000115">
    <property type="protein sequence ID" value="CBI11005.1"/>
    <property type="molecule type" value="Genomic_DNA"/>
</dbReference>
<feature type="region of interest" description="Disordered" evidence="1">
    <location>
        <begin position="1"/>
        <end position="20"/>
    </location>
</feature>
<comment type="caution">
    <text evidence="2">The sequence shown here is derived from an EMBL/GenBank/DDBJ whole genome shotgun (WGS) entry which is preliminary data.</text>
</comment>
<name>E6QSI7_9ZZZZ</name>
<protein>
    <submittedName>
        <fullName evidence="2">Uncharacterized protein</fullName>
    </submittedName>
</protein>
<evidence type="ECO:0000313" key="8">
    <source>
        <dbReference type="EMBL" id="CBI11801.1"/>
    </source>
</evidence>
<dbReference type="AlphaFoldDB" id="E6QSI7"/>
<evidence type="ECO:0000256" key="1">
    <source>
        <dbReference type="SAM" id="MobiDB-lite"/>
    </source>
</evidence>
<dbReference type="EMBL" id="CABR01000115">
    <property type="protein sequence ID" value="CBI10998.1"/>
    <property type="molecule type" value="Genomic_DNA"/>
</dbReference>
<accession>E6QSI7</accession>